<dbReference type="GeneID" id="36345491"/>
<dbReference type="AlphaFoldDB" id="W6U2N1"/>
<protein>
    <submittedName>
        <fullName evidence="1">Uncharacterized protein</fullName>
    </submittedName>
</protein>
<evidence type="ECO:0000313" key="2">
    <source>
        <dbReference type="Proteomes" id="UP000019149"/>
    </source>
</evidence>
<dbReference type="KEGG" id="egl:EGR_09776"/>
<reference evidence="1 2" key="1">
    <citation type="journal article" date="2013" name="Nat. Genet.">
        <title>The genome of the hydatid tapeworm Echinococcus granulosus.</title>
        <authorList>
            <person name="Zheng H."/>
            <person name="Zhang W."/>
            <person name="Zhang L."/>
            <person name="Zhang Z."/>
            <person name="Li J."/>
            <person name="Lu G."/>
            <person name="Zhu Y."/>
            <person name="Wang Y."/>
            <person name="Huang Y."/>
            <person name="Liu J."/>
            <person name="Kang H."/>
            <person name="Chen J."/>
            <person name="Wang L."/>
            <person name="Chen A."/>
            <person name="Yu S."/>
            <person name="Gao Z."/>
            <person name="Jin L."/>
            <person name="Gu W."/>
            <person name="Wang Z."/>
            <person name="Zhao L."/>
            <person name="Shi B."/>
            <person name="Wen H."/>
            <person name="Lin R."/>
            <person name="Jones M.K."/>
            <person name="Brejova B."/>
            <person name="Vinar T."/>
            <person name="Zhao G."/>
            <person name="McManus D.P."/>
            <person name="Chen Z."/>
            <person name="Zhou Y."/>
            <person name="Wang S."/>
        </authorList>
    </citation>
    <scope>NUCLEOTIDE SEQUENCE [LARGE SCALE GENOMIC DNA]</scope>
</reference>
<dbReference type="Proteomes" id="UP000019149">
    <property type="component" value="Unassembled WGS sequence"/>
</dbReference>
<evidence type="ECO:0000313" key="1">
    <source>
        <dbReference type="EMBL" id="EUB55370.1"/>
    </source>
</evidence>
<accession>W6U2N1</accession>
<name>W6U2N1_ECHGR</name>
<proteinExistence type="predicted"/>
<organism evidence="1 2">
    <name type="scientific">Echinococcus granulosus</name>
    <name type="common">Hydatid tapeworm</name>
    <dbReference type="NCBI Taxonomy" id="6210"/>
    <lineage>
        <taxon>Eukaryota</taxon>
        <taxon>Metazoa</taxon>
        <taxon>Spiralia</taxon>
        <taxon>Lophotrochozoa</taxon>
        <taxon>Platyhelminthes</taxon>
        <taxon>Cestoda</taxon>
        <taxon>Eucestoda</taxon>
        <taxon>Cyclophyllidea</taxon>
        <taxon>Taeniidae</taxon>
        <taxon>Echinococcus</taxon>
        <taxon>Echinococcus granulosus group</taxon>
    </lineage>
</organism>
<dbReference type="CTD" id="36345491"/>
<dbReference type="EMBL" id="APAU02000166">
    <property type="protein sequence ID" value="EUB55370.1"/>
    <property type="molecule type" value="Genomic_DNA"/>
</dbReference>
<comment type="caution">
    <text evidence="1">The sequence shown here is derived from an EMBL/GenBank/DDBJ whole genome shotgun (WGS) entry which is preliminary data.</text>
</comment>
<sequence>MLSSLSASSPDPTQPFTANEDLQDYLNRCENQMVSLFAKPIPKLESLLTTVQTSNGGLSFRFHEPLHFRRPGDVTRSPGIG</sequence>
<keyword evidence="2" id="KW-1185">Reference proteome</keyword>
<gene>
    <name evidence="1" type="ORF">EGR_09776</name>
</gene>
<dbReference type="RefSeq" id="XP_024346566.1">
    <property type="nucleotide sequence ID" value="XM_024499025.1"/>
</dbReference>